<dbReference type="InterPro" id="IPR000719">
    <property type="entry name" value="Prot_kinase_dom"/>
</dbReference>
<proteinExistence type="predicted"/>
<dbReference type="InterPro" id="IPR011009">
    <property type="entry name" value="Kinase-like_dom_sf"/>
</dbReference>
<dbReference type="CDD" id="cd00180">
    <property type="entry name" value="PKc"/>
    <property type="match status" value="1"/>
</dbReference>
<dbReference type="PANTHER" id="PTHR37542:SF3">
    <property type="entry name" value="PRION-INHIBITION AND PROPAGATION HELO DOMAIN-CONTAINING PROTEIN"/>
    <property type="match status" value="1"/>
</dbReference>
<reference evidence="2" key="1">
    <citation type="journal article" date="2020" name="Stud. Mycol.">
        <title>101 Dothideomycetes genomes: a test case for predicting lifestyles and emergence of pathogens.</title>
        <authorList>
            <person name="Haridas S."/>
            <person name="Albert R."/>
            <person name="Binder M."/>
            <person name="Bloem J."/>
            <person name="Labutti K."/>
            <person name="Salamov A."/>
            <person name="Andreopoulos B."/>
            <person name="Baker S."/>
            <person name="Barry K."/>
            <person name="Bills G."/>
            <person name="Bluhm B."/>
            <person name="Cannon C."/>
            <person name="Castanera R."/>
            <person name="Culley D."/>
            <person name="Daum C."/>
            <person name="Ezra D."/>
            <person name="Gonzalez J."/>
            <person name="Henrissat B."/>
            <person name="Kuo A."/>
            <person name="Liang C."/>
            <person name="Lipzen A."/>
            <person name="Lutzoni F."/>
            <person name="Magnuson J."/>
            <person name="Mondo S."/>
            <person name="Nolan M."/>
            <person name="Ohm R."/>
            <person name="Pangilinan J."/>
            <person name="Park H.-J."/>
            <person name="Ramirez L."/>
            <person name="Alfaro M."/>
            <person name="Sun H."/>
            <person name="Tritt A."/>
            <person name="Yoshinaga Y."/>
            <person name="Zwiers L.-H."/>
            <person name="Turgeon B."/>
            <person name="Goodwin S."/>
            <person name="Spatafora J."/>
            <person name="Crous P."/>
            <person name="Grigoriev I."/>
        </authorList>
    </citation>
    <scope>NUCLEOTIDE SEQUENCE</scope>
    <source>
        <strain evidence="2">CBS 122367</strain>
    </source>
</reference>
<dbReference type="AlphaFoldDB" id="A0A6G1J4H9"/>
<dbReference type="Pfam" id="PF24476">
    <property type="entry name" value="DUF7580"/>
    <property type="match status" value="1"/>
</dbReference>
<evidence type="ECO:0000313" key="3">
    <source>
        <dbReference type="Proteomes" id="UP000799291"/>
    </source>
</evidence>
<gene>
    <name evidence="2" type="ORF">K458DRAFT_403615</name>
</gene>
<feature type="domain" description="Protein kinase" evidence="1">
    <location>
        <begin position="685"/>
        <end position="978"/>
    </location>
</feature>
<keyword evidence="2" id="KW-0808">Transferase</keyword>
<dbReference type="Gene3D" id="1.10.510.10">
    <property type="entry name" value="Transferase(Phosphotransferase) domain 1"/>
    <property type="match status" value="2"/>
</dbReference>
<dbReference type="GO" id="GO:0005524">
    <property type="term" value="F:ATP binding"/>
    <property type="evidence" value="ECO:0007669"/>
    <property type="project" value="InterPro"/>
</dbReference>
<protein>
    <submittedName>
        <fullName evidence="2">Kinase-like protein</fullName>
    </submittedName>
</protein>
<name>A0A6G1J4H9_9PLEO</name>
<dbReference type="SUPFAM" id="SSF56112">
    <property type="entry name" value="Protein kinase-like (PK-like)"/>
    <property type="match status" value="2"/>
</dbReference>
<dbReference type="Pfam" id="PF00069">
    <property type="entry name" value="Pkinase"/>
    <property type="match status" value="1"/>
</dbReference>
<dbReference type="InterPro" id="IPR056002">
    <property type="entry name" value="DUF7580"/>
</dbReference>
<dbReference type="PANTHER" id="PTHR37542">
    <property type="entry name" value="HELO DOMAIN-CONTAINING PROTEIN-RELATED"/>
    <property type="match status" value="1"/>
</dbReference>
<dbReference type="PROSITE" id="PS50011">
    <property type="entry name" value="PROTEIN_KINASE_DOM"/>
    <property type="match status" value="2"/>
</dbReference>
<keyword evidence="2" id="KW-0418">Kinase</keyword>
<evidence type="ECO:0000313" key="2">
    <source>
        <dbReference type="EMBL" id="KAF2685427.1"/>
    </source>
</evidence>
<evidence type="ECO:0000259" key="1">
    <source>
        <dbReference type="PROSITE" id="PS50011"/>
    </source>
</evidence>
<dbReference type="EMBL" id="MU005579">
    <property type="protein sequence ID" value="KAF2685427.1"/>
    <property type="molecule type" value="Genomic_DNA"/>
</dbReference>
<sequence length="978" mass="112051">MRAARDALWGRLQCRRQFTFDHQHYFGHHVLDSLFAEEDIATAVAEFIKDKGSRFDITSTIFRMGRQTFAILLWNHKEESITNFIQHRVLDGRLPLEKSLAQRIVPEFGESFALEWQWHFLPFTLDSDLQLHHGIIEQERIFPYLHQESIGEGAFGEALLTAVDSAQQTLTTSVATQAAEEGQFVPDLQIVQIKFGNDEIPKTVVRIVRKRFKLPRGQTEESRDRMIANERNCLRELGRLKHRNIIQMLGSYAHRDERSILFPYVEMNLEEFLKRPDRFGDFIHDRTFFSALQGLASALACVHNLKLNVETHGIELERIGYHHDFRPQNVLVNSQTFLLADFGLSKFKPVEDGSRTEWKAGAPSYRAPECTDMRFRPQKVGRGIDIWAFGCMVAEIVTYMKNGPDGIAQFRRSRHSPGTHPRVEDESFHNGRELKPAVHQWFGTLLGEPASSYAADLVSLSRSMLEVDAEKRPDCPKLCKKLNFLCAKSHFTPAVEALERLVSLMEASLEYTEGLPIMELWFELERLKAWSAVFGLVGQSRWFPGFDHTKVGEGEVEKLRLVSRKMLGRLQLELNKFDSNPHHTDMMKPNAIDASVVSEIRDLVQDLWELLSQRNKNRAQFLWCAGALDTHDVGRLHTLELQKPTARGDQYSSISALAAIKRLLLQFERDLPSEGACALLAESDVRVEDRFGSNHIGTYQDSTKVFIEVLHYDTRWEGMKVEERATRMQLVAEGFHQSQELPELRVPKCIGFIPMKNAFGFLYPFPAATDVPRTLLELLDAKRKSVPALEARIQLANKLVSSIAELHTVGWLHRNLNSNNIIFFTRQDYESEENIENPYMMGLTRARPDSDRWHSEGPDDARLVDYCHPEYAKSRRFQAAYDYYSIGIILLEIGLWRSVGSITSKWPTATPEDIRITLMEKYAKDLRSQMGSAYFRAVLACMNGCLMSGEGREDAATSRLDFYERVGDVLGRMSEFPL</sequence>
<accession>A0A6G1J4H9</accession>
<organism evidence="2 3">
    <name type="scientific">Lentithecium fluviatile CBS 122367</name>
    <dbReference type="NCBI Taxonomy" id="1168545"/>
    <lineage>
        <taxon>Eukaryota</taxon>
        <taxon>Fungi</taxon>
        <taxon>Dikarya</taxon>
        <taxon>Ascomycota</taxon>
        <taxon>Pezizomycotina</taxon>
        <taxon>Dothideomycetes</taxon>
        <taxon>Pleosporomycetidae</taxon>
        <taxon>Pleosporales</taxon>
        <taxon>Massarineae</taxon>
        <taxon>Lentitheciaceae</taxon>
        <taxon>Lentithecium</taxon>
    </lineage>
</organism>
<dbReference type="OrthoDB" id="4062651at2759"/>
<dbReference type="Proteomes" id="UP000799291">
    <property type="component" value="Unassembled WGS sequence"/>
</dbReference>
<keyword evidence="3" id="KW-1185">Reference proteome</keyword>
<dbReference type="GO" id="GO:0004672">
    <property type="term" value="F:protein kinase activity"/>
    <property type="evidence" value="ECO:0007669"/>
    <property type="project" value="InterPro"/>
</dbReference>
<feature type="domain" description="Protein kinase" evidence="1">
    <location>
        <begin position="144"/>
        <end position="485"/>
    </location>
</feature>